<dbReference type="eggNOG" id="ENOG502Z7IU">
    <property type="taxonomic scope" value="Bacteria"/>
</dbReference>
<name>E6S7Q7_INTC7</name>
<protein>
    <recommendedName>
        <fullName evidence="4">TIGR02677 family protein</fullName>
    </recommendedName>
</protein>
<proteinExistence type="predicted"/>
<evidence type="ECO:0000313" key="3">
    <source>
        <dbReference type="Proteomes" id="UP000008914"/>
    </source>
</evidence>
<feature type="region of interest" description="Disordered" evidence="1">
    <location>
        <begin position="405"/>
        <end position="424"/>
    </location>
</feature>
<evidence type="ECO:0000256" key="1">
    <source>
        <dbReference type="SAM" id="MobiDB-lite"/>
    </source>
</evidence>
<keyword evidence="3" id="KW-1185">Reference proteome</keyword>
<sequence>MLRHARAAGVAVGGGVYSGGVTDQPSADEPGGTQVDRVRLEALRYAVNEESATYIAVMRLFTGGLAGMLSDQSAAEVSARLAEQGIALDEDTVDARLAYLVEHGNLARSPRESEARSLQDYLRNRARYQLTQRGELVQRQVDELLGHTETATEVSSEMLGAILAGLRDLARLPADVRELDPQELAQRIGTIFAQFDRLVHSTREFYTYLTQVLSRFDLERGEFQAFKTALIDYLQRFVDEIARHLPQIAEVIEQLRPGIPQLCARANAGQRLVDLEGRAAKRAPGLDPADWNGLIAWFTGSSDRASDAEGVRRLATEAMRSLLANLRRIVTSHEREHGRHAELLRLARWFDDADDTTAHAIWASAFGLYSSRHLGFPVSESEDAVPPTMSWVRAPRAEVPIMLRSTGQRRSAGASGRPEDFSQTKARRLEEHARADAARRRAVAEVAGHRGRLDRVRLSDAGREALMELYAAGLALAGSDNTGSAGSRTGAAVPIPGHDAVLLITSTPGAGTVVVSPSGRLRLVDRSLAVEAGAGRQVRDEAAGGKEAVS</sequence>
<accession>E6S7Q7</accession>
<dbReference type="HOGENOM" id="CLU_554212_0_0_11"/>
<dbReference type="STRING" id="710696.Intca_1449"/>
<evidence type="ECO:0008006" key="4">
    <source>
        <dbReference type="Google" id="ProtNLM"/>
    </source>
</evidence>
<evidence type="ECO:0000313" key="2">
    <source>
        <dbReference type="EMBL" id="ADU47964.1"/>
    </source>
</evidence>
<dbReference type="EMBL" id="CP002343">
    <property type="protein sequence ID" value="ADU47964.1"/>
    <property type="molecule type" value="Genomic_DNA"/>
</dbReference>
<dbReference type="Pfam" id="PF09660">
    <property type="entry name" value="DUF2397"/>
    <property type="match status" value="1"/>
</dbReference>
<dbReference type="KEGG" id="ica:Intca_1449"/>
<dbReference type="InterPro" id="IPR013493">
    <property type="entry name" value="CHP02677"/>
</dbReference>
<organism evidence="2 3">
    <name type="scientific">Intrasporangium calvum (strain ATCC 23552 / DSM 43043 / JCM 3097 / NBRC 12989 / NCIMB 10167 / NRRL B-3866 / 7 KIP)</name>
    <dbReference type="NCBI Taxonomy" id="710696"/>
    <lineage>
        <taxon>Bacteria</taxon>
        <taxon>Bacillati</taxon>
        <taxon>Actinomycetota</taxon>
        <taxon>Actinomycetes</taxon>
        <taxon>Micrococcales</taxon>
        <taxon>Intrasporangiaceae</taxon>
        <taxon>Intrasporangium</taxon>
    </lineage>
</organism>
<dbReference type="AlphaFoldDB" id="E6S7Q7"/>
<gene>
    <name evidence="2" type="ordered locus">Intca_1449</name>
</gene>
<dbReference type="NCBIfam" id="TIGR02677">
    <property type="entry name" value="TIGR02677 family protein"/>
    <property type="match status" value="1"/>
</dbReference>
<reference evidence="2 3" key="1">
    <citation type="journal article" date="2010" name="Stand. Genomic Sci.">
        <title>Complete genome sequence of Intrasporangium calvum type strain (7 KIP).</title>
        <authorList>
            <person name="Del Rio T.G."/>
            <person name="Chertkov O."/>
            <person name="Yasawong M."/>
            <person name="Lucas S."/>
            <person name="Deshpande S."/>
            <person name="Cheng J.F."/>
            <person name="Detter C."/>
            <person name="Tapia R."/>
            <person name="Han C."/>
            <person name="Goodwin L."/>
            <person name="Pitluck S."/>
            <person name="Liolios K."/>
            <person name="Ivanova N."/>
            <person name="Mavromatis K."/>
            <person name="Pati A."/>
            <person name="Chen A."/>
            <person name="Palaniappan K."/>
            <person name="Land M."/>
            <person name="Hauser L."/>
            <person name="Chang Y.J."/>
            <person name="Jeffries C.D."/>
            <person name="Rohde M."/>
            <person name="Pukall R."/>
            <person name="Sikorski J."/>
            <person name="Goker M."/>
            <person name="Woyke T."/>
            <person name="Bristow J."/>
            <person name="Eisen J.A."/>
            <person name="Markowitz V."/>
            <person name="Hugenholtz P."/>
            <person name="Kyrpides N.C."/>
            <person name="Klenk H.P."/>
            <person name="Lapidus A."/>
        </authorList>
    </citation>
    <scope>NUCLEOTIDE SEQUENCE [LARGE SCALE GENOMIC DNA]</scope>
    <source>
        <strain evidence="3">ATCC 23552 / DSM 43043 / JCM 3097 / NBRC 12989 / 7 KIP</strain>
    </source>
</reference>
<dbReference type="Proteomes" id="UP000008914">
    <property type="component" value="Chromosome"/>
</dbReference>